<organism evidence="3 4">
    <name type="scientific">Mortierella alpina</name>
    <name type="common">Oleaginous fungus</name>
    <name type="synonym">Mortierella renispora</name>
    <dbReference type="NCBI Taxonomy" id="64518"/>
    <lineage>
        <taxon>Eukaryota</taxon>
        <taxon>Fungi</taxon>
        <taxon>Fungi incertae sedis</taxon>
        <taxon>Mucoromycota</taxon>
        <taxon>Mortierellomycotina</taxon>
        <taxon>Mortierellomycetes</taxon>
        <taxon>Mortierellales</taxon>
        <taxon>Mortierellaceae</taxon>
        <taxon>Mortierella</taxon>
    </lineage>
</organism>
<dbReference type="Proteomes" id="UP000738359">
    <property type="component" value="Unassembled WGS sequence"/>
</dbReference>
<dbReference type="EMBL" id="JAAAHY010000051">
    <property type="protein sequence ID" value="KAF9967895.1"/>
    <property type="molecule type" value="Genomic_DNA"/>
</dbReference>
<dbReference type="AlphaFoldDB" id="A0A9P6JDT6"/>
<comment type="caution">
    <text evidence="3">The sequence shown here is derived from an EMBL/GenBank/DDBJ whole genome shotgun (WGS) entry which is preliminary data.</text>
</comment>
<sequence length="241" mass="27140">MLPTATQNLSTEAMSKLSQAKDNSYSMLYFGFHGVVPALRTMLAISGAKYTFIHPENWEVEKDQTPFGHMPVLYETTPTGETLELAELSVIEFYLASKFGFMGSNAWEDQLVRSYTTASQALFEKFVVSVIRSPKELQPQLMQAFVEKQIPEWAKFHERILKANGSNGHYIGNQLTFADIKTSSIMGVMMKISGDKYISKELTPALMAVYETMEANPKYAAWKASEAHEAYTEATRKLFSL</sequence>
<keyword evidence="4" id="KW-1185">Reference proteome</keyword>
<dbReference type="GO" id="GO:0006749">
    <property type="term" value="P:glutathione metabolic process"/>
    <property type="evidence" value="ECO:0007669"/>
    <property type="project" value="TreeGrafter"/>
</dbReference>
<dbReference type="Pfam" id="PF14497">
    <property type="entry name" value="GST_C_3"/>
    <property type="match status" value="1"/>
</dbReference>
<accession>A0A9P6JDT6</accession>
<dbReference type="InterPro" id="IPR004045">
    <property type="entry name" value="Glutathione_S-Trfase_N"/>
</dbReference>
<dbReference type="Gene3D" id="3.40.30.10">
    <property type="entry name" value="Glutaredoxin"/>
    <property type="match status" value="1"/>
</dbReference>
<evidence type="ECO:0000259" key="1">
    <source>
        <dbReference type="PROSITE" id="PS50404"/>
    </source>
</evidence>
<dbReference type="InterPro" id="IPR050213">
    <property type="entry name" value="GST_superfamily"/>
</dbReference>
<dbReference type="PROSITE" id="PS50404">
    <property type="entry name" value="GST_NTER"/>
    <property type="match status" value="1"/>
</dbReference>
<protein>
    <recommendedName>
        <fullName evidence="5">Glutathione S-transferase</fullName>
    </recommendedName>
</protein>
<dbReference type="InterPro" id="IPR004046">
    <property type="entry name" value="GST_C"/>
</dbReference>
<dbReference type="GO" id="GO:0004364">
    <property type="term" value="F:glutathione transferase activity"/>
    <property type="evidence" value="ECO:0007669"/>
    <property type="project" value="TreeGrafter"/>
</dbReference>
<dbReference type="InterPro" id="IPR036249">
    <property type="entry name" value="Thioredoxin-like_sf"/>
</dbReference>
<dbReference type="InterPro" id="IPR010987">
    <property type="entry name" value="Glutathione-S-Trfase_C-like"/>
</dbReference>
<evidence type="ECO:0008006" key="5">
    <source>
        <dbReference type="Google" id="ProtNLM"/>
    </source>
</evidence>
<evidence type="ECO:0000313" key="4">
    <source>
        <dbReference type="Proteomes" id="UP000738359"/>
    </source>
</evidence>
<feature type="domain" description="GST N-terminal" evidence="1">
    <location>
        <begin position="23"/>
        <end position="103"/>
    </location>
</feature>
<reference evidence="3" key="1">
    <citation type="journal article" date="2020" name="Fungal Divers.">
        <title>Resolving the Mortierellaceae phylogeny through synthesis of multi-gene phylogenetics and phylogenomics.</title>
        <authorList>
            <person name="Vandepol N."/>
            <person name="Liber J."/>
            <person name="Desiro A."/>
            <person name="Na H."/>
            <person name="Kennedy M."/>
            <person name="Barry K."/>
            <person name="Grigoriev I.V."/>
            <person name="Miller A.N."/>
            <person name="O'Donnell K."/>
            <person name="Stajich J.E."/>
            <person name="Bonito G."/>
        </authorList>
    </citation>
    <scope>NUCLEOTIDE SEQUENCE</scope>
    <source>
        <strain evidence="3">CK1249</strain>
    </source>
</reference>
<name>A0A9P6JDT6_MORAP</name>
<dbReference type="PANTHER" id="PTHR11571">
    <property type="entry name" value="GLUTATHIONE S-TRANSFERASE"/>
    <property type="match status" value="1"/>
</dbReference>
<gene>
    <name evidence="3" type="ORF">BGZ70_007760</name>
</gene>
<dbReference type="OrthoDB" id="414243at2759"/>
<dbReference type="PROSITE" id="PS50405">
    <property type="entry name" value="GST_CTER"/>
    <property type="match status" value="1"/>
</dbReference>
<proteinExistence type="predicted"/>
<evidence type="ECO:0000259" key="2">
    <source>
        <dbReference type="PROSITE" id="PS50405"/>
    </source>
</evidence>
<evidence type="ECO:0000313" key="3">
    <source>
        <dbReference type="EMBL" id="KAF9967895.1"/>
    </source>
</evidence>
<dbReference type="InterPro" id="IPR036282">
    <property type="entry name" value="Glutathione-S-Trfase_C_sf"/>
</dbReference>
<dbReference type="SUPFAM" id="SSF47616">
    <property type="entry name" value="GST C-terminal domain-like"/>
    <property type="match status" value="1"/>
</dbReference>
<dbReference type="SUPFAM" id="SSF52833">
    <property type="entry name" value="Thioredoxin-like"/>
    <property type="match status" value="1"/>
</dbReference>
<feature type="domain" description="GST C-terminal" evidence="2">
    <location>
        <begin position="105"/>
        <end position="234"/>
    </location>
</feature>
<dbReference type="Gene3D" id="1.20.1050.10">
    <property type="match status" value="1"/>
</dbReference>